<keyword evidence="1" id="KW-0812">Transmembrane</keyword>
<evidence type="ECO:0000313" key="3">
    <source>
        <dbReference type="EMBL" id="HGF35193.1"/>
    </source>
</evidence>
<dbReference type="PANTHER" id="PTHR33371:SF4">
    <property type="entry name" value="INTERMEMBRANE PHOSPHOLIPID TRANSPORT SYSTEM BINDING PROTEIN MLAD"/>
    <property type="match status" value="1"/>
</dbReference>
<accession>A0A7C3ZC28</accession>
<dbReference type="InterPro" id="IPR052336">
    <property type="entry name" value="MlaD_Phospholipid_Transporter"/>
</dbReference>
<name>A0A7C3ZC28_9BACT</name>
<keyword evidence="1" id="KW-0472">Membrane</keyword>
<evidence type="ECO:0000256" key="1">
    <source>
        <dbReference type="SAM" id="Phobius"/>
    </source>
</evidence>
<sequence>MEEGFSRREKIVGLFFLVLVTLTNVSLIVISKGKGLFFFQRTYQVRLKEGYNLQPGSPVKMFAAEIGKVNKIEIDKKNIDFPVIVTINVLAEYADLITEDSEAEVVSPLFIGSVYLAITAGSPSYPKLANYGVIRTSQRRGLRESLQEFASEETLQRVKTTLTNLGQMAEQLKNDEKVVIAAVEAFRQVWTNLNEGKGTLGQLATKQDFYERLNQSADELGKVLMEAQKITADLKPAALNLQEIARTIKVEVETLNAILGNLKGGSAVFPELMETAAETVRGSKEVVEALKANPLIRLTSPRQPESQALHVEPRDAP</sequence>
<evidence type="ECO:0000259" key="2">
    <source>
        <dbReference type="Pfam" id="PF02470"/>
    </source>
</evidence>
<reference evidence="3" key="1">
    <citation type="journal article" date="2020" name="mSystems">
        <title>Genome- and Community-Level Interaction Insights into Carbon Utilization and Element Cycling Functions of Hydrothermarchaeota in Hydrothermal Sediment.</title>
        <authorList>
            <person name="Zhou Z."/>
            <person name="Liu Y."/>
            <person name="Xu W."/>
            <person name="Pan J."/>
            <person name="Luo Z.H."/>
            <person name="Li M."/>
        </authorList>
    </citation>
    <scope>NUCLEOTIDE SEQUENCE [LARGE SCALE GENOMIC DNA]</scope>
    <source>
        <strain evidence="3">SpSt-897</strain>
    </source>
</reference>
<dbReference type="Pfam" id="PF02470">
    <property type="entry name" value="MlaD"/>
    <property type="match status" value="1"/>
</dbReference>
<gene>
    <name evidence="3" type="ORF">ENW96_12580</name>
</gene>
<protein>
    <submittedName>
        <fullName evidence="3">MCE family protein</fullName>
    </submittedName>
</protein>
<organism evidence="3">
    <name type="scientific">Desulfobacca acetoxidans</name>
    <dbReference type="NCBI Taxonomy" id="60893"/>
    <lineage>
        <taxon>Bacteria</taxon>
        <taxon>Pseudomonadati</taxon>
        <taxon>Thermodesulfobacteriota</taxon>
        <taxon>Desulfobaccia</taxon>
        <taxon>Desulfobaccales</taxon>
        <taxon>Desulfobaccaceae</taxon>
        <taxon>Desulfobacca</taxon>
    </lineage>
</organism>
<dbReference type="PANTHER" id="PTHR33371">
    <property type="entry name" value="INTERMEMBRANE PHOSPHOLIPID TRANSPORT SYSTEM BINDING PROTEIN MLAD-RELATED"/>
    <property type="match status" value="1"/>
</dbReference>
<comment type="caution">
    <text evidence="3">The sequence shown here is derived from an EMBL/GenBank/DDBJ whole genome shotgun (WGS) entry which is preliminary data.</text>
</comment>
<dbReference type="AlphaFoldDB" id="A0A7C3ZC28"/>
<keyword evidence="1" id="KW-1133">Transmembrane helix</keyword>
<dbReference type="EMBL" id="DTMF01000306">
    <property type="protein sequence ID" value="HGF35193.1"/>
    <property type="molecule type" value="Genomic_DNA"/>
</dbReference>
<feature type="transmembrane region" description="Helical" evidence="1">
    <location>
        <begin position="12"/>
        <end position="31"/>
    </location>
</feature>
<feature type="domain" description="Mce/MlaD" evidence="2">
    <location>
        <begin position="41"/>
        <end position="121"/>
    </location>
</feature>
<dbReference type="InterPro" id="IPR003399">
    <property type="entry name" value="Mce/MlaD"/>
</dbReference>
<proteinExistence type="predicted"/>